<dbReference type="Pfam" id="PF03145">
    <property type="entry name" value="Sina_TRAF"/>
    <property type="match status" value="1"/>
</dbReference>
<evidence type="ECO:0000256" key="3">
    <source>
        <dbReference type="ARBA" id="ARBA00009119"/>
    </source>
</evidence>
<protein>
    <recommendedName>
        <fullName evidence="10">E3 ubiquitin-protein ligase</fullName>
        <ecNumber evidence="10">2.3.2.27</ecNumber>
    </recommendedName>
</protein>
<reference evidence="13 14" key="1">
    <citation type="submission" date="2023-02" db="EMBL/GenBank/DDBJ databases">
        <title>LHISI_Scaffold_Assembly.</title>
        <authorList>
            <person name="Stuart O.P."/>
            <person name="Cleave R."/>
            <person name="Magrath M.J.L."/>
            <person name="Mikheyev A.S."/>
        </authorList>
    </citation>
    <scope>NUCLEOTIDE SEQUENCE [LARGE SCALE GENOMIC DNA]</scope>
    <source>
        <strain evidence="13">Daus_M_001</strain>
        <tissue evidence="13">Leg muscle</tissue>
    </source>
</reference>
<accession>A0ABQ9GFG1</accession>
<keyword evidence="7 10" id="KW-0833">Ubl conjugation pathway</keyword>
<dbReference type="InterPro" id="IPR004162">
    <property type="entry name" value="SINA-like_animal"/>
</dbReference>
<evidence type="ECO:0000256" key="5">
    <source>
        <dbReference type="ARBA" id="ARBA00022723"/>
    </source>
</evidence>
<dbReference type="PROSITE" id="PS50089">
    <property type="entry name" value="ZF_RING_2"/>
    <property type="match status" value="1"/>
</dbReference>
<comment type="catalytic activity">
    <reaction evidence="1 10">
        <text>S-ubiquitinyl-[E2 ubiquitin-conjugating enzyme]-L-cysteine + [acceptor protein]-L-lysine = [E2 ubiquitin-conjugating enzyme]-L-cysteine + N(6)-ubiquitinyl-[acceptor protein]-L-lysine.</text>
        <dbReference type="EC" id="2.3.2.27"/>
    </reaction>
</comment>
<keyword evidence="5 10" id="KW-0479">Metal-binding</keyword>
<comment type="function">
    <text evidence="10">E3 ubiquitin-protein ligase that mediates ubiquitination and subsequent proteasomal degradation of target proteins. E3 ubiquitin ligases accept ubiquitin from an E2 ubiquitin-conjugating enzyme in the form of a thioester and then directly transfers the ubiquitin to targeted substrates.</text>
</comment>
<keyword evidence="4" id="KW-0808">Transferase</keyword>
<dbReference type="EMBL" id="JARBHB010000012">
    <property type="protein sequence ID" value="KAJ8871134.1"/>
    <property type="molecule type" value="Genomic_DNA"/>
</dbReference>
<organism evidence="13 14">
    <name type="scientific">Dryococelus australis</name>
    <dbReference type="NCBI Taxonomy" id="614101"/>
    <lineage>
        <taxon>Eukaryota</taxon>
        <taxon>Metazoa</taxon>
        <taxon>Ecdysozoa</taxon>
        <taxon>Arthropoda</taxon>
        <taxon>Hexapoda</taxon>
        <taxon>Insecta</taxon>
        <taxon>Pterygota</taxon>
        <taxon>Neoptera</taxon>
        <taxon>Polyneoptera</taxon>
        <taxon>Phasmatodea</taxon>
        <taxon>Verophasmatodea</taxon>
        <taxon>Anareolatae</taxon>
        <taxon>Phasmatidae</taxon>
        <taxon>Eurycanthinae</taxon>
        <taxon>Dryococelus</taxon>
    </lineage>
</organism>
<comment type="domain">
    <text evidence="10">The SBD domain (substrate-binding domain) mediates the interaction with substrate proteins. It is related to the TRAF family.</text>
</comment>
<comment type="caution">
    <text evidence="13">The sequence shown here is derived from an EMBL/GenBank/DDBJ whole genome shotgun (WGS) entry which is preliminary data.</text>
</comment>
<dbReference type="PROSITE" id="PS51081">
    <property type="entry name" value="ZF_SIAH"/>
    <property type="match status" value="1"/>
</dbReference>
<comment type="domain">
    <text evidence="10">The RING-type zinc finger domain is essential for ubiquitin ligase activity.</text>
</comment>
<proteinExistence type="inferred from homology"/>
<evidence type="ECO:0000256" key="2">
    <source>
        <dbReference type="ARBA" id="ARBA00004906"/>
    </source>
</evidence>
<evidence type="ECO:0000256" key="7">
    <source>
        <dbReference type="ARBA" id="ARBA00022786"/>
    </source>
</evidence>
<evidence type="ECO:0000256" key="6">
    <source>
        <dbReference type="ARBA" id="ARBA00022771"/>
    </source>
</evidence>
<evidence type="ECO:0000259" key="11">
    <source>
        <dbReference type="PROSITE" id="PS50089"/>
    </source>
</evidence>
<feature type="domain" description="RING-type" evidence="11">
    <location>
        <begin position="31"/>
        <end position="66"/>
    </location>
</feature>
<keyword evidence="8 10" id="KW-0862">Zinc</keyword>
<dbReference type="InterPro" id="IPR013010">
    <property type="entry name" value="Znf_SIAH"/>
</dbReference>
<dbReference type="PANTHER" id="PTHR45877">
    <property type="entry name" value="E3 UBIQUITIN-PROTEIN LIGASE SIAH2"/>
    <property type="match status" value="1"/>
</dbReference>
<evidence type="ECO:0000256" key="4">
    <source>
        <dbReference type="ARBA" id="ARBA00022679"/>
    </source>
</evidence>
<sequence>MELQRKWFKPELVVVDPEKHFQDNLLSVLTCPRCREYLEPPITLCEKGHNVCRRCRPRMRHCPICSKKLLDTRNVSLEAIARDTLFPCRYAAEGCRETRQLGDIAAHHAVCALRVYSCPWVAERCTWRGAKTSMADHLRAAHASSFVEPLVETDVAASWHISKADCFNERSHAVTAFGEVFLVDRMFDVPQKKLCLAVRQVGCKDKDAANFRYCLRLSRNGGAQQVDASCLVHAHAEDVVALFQTHDCVRVDFDTLVSFSKGARSIEIVRLGPPQSVCTLLDI</sequence>
<dbReference type="PANTHER" id="PTHR45877:SF2">
    <property type="entry name" value="E3 UBIQUITIN-PROTEIN LIGASE SINA-RELATED"/>
    <property type="match status" value="1"/>
</dbReference>
<dbReference type="InterPro" id="IPR018121">
    <property type="entry name" value="7-in-absentia-prot_TRAF-dom"/>
</dbReference>
<keyword evidence="6 9" id="KW-0863">Zinc-finger</keyword>
<dbReference type="Pfam" id="PF21362">
    <property type="entry name" value="Sina_RING"/>
    <property type="match status" value="1"/>
</dbReference>
<name>A0ABQ9GFG1_9NEOP</name>
<evidence type="ECO:0000256" key="8">
    <source>
        <dbReference type="ARBA" id="ARBA00022833"/>
    </source>
</evidence>
<keyword evidence="14" id="KW-1185">Reference proteome</keyword>
<evidence type="ECO:0000313" key="14">
    <source>
        <dbReference type="Proteomes" id="UP001159363"/>
    </source>
</evidence>
<comment type="pathway">
    <text evidence="2 10">Protein modification; protein ubiquitination.</text>
</comment>
<dbReference type="SUPFAM" id="SSF49599">
    <property type="entry name" value="TRAF domain-like"/>
    <property type="match status" value="1"/>
</dbReference>
<evidence type="ECO:0000256" key="1">
    <source>
        <dbReference type="ARBA" id="ARBA00000900"/>
    </source>
</evidence>
<evidence type="ECO:0000256" key="10">
    <source>
        <dbReference type="RuleBase" id="RU201113"/>
    </source>
</evidence>
<dbReference type="InterPro" id="IPR008974">
    <property type="entry name" value="TRAF-like"/>
</dbReference>
<comment type="similarity">
    <text evidence="3 10">Belongs to the SINA (Seven in absentia) family.</text>
</comment>
<evidence type="ECO:0000259" key="12">
    <source>
        <dbReference type="PROSITE" id="PS51081"/>
    </source>
</evidence>
<dbReference type="InterPro" id="IPR001841">
    <property type="entry name" value="Znf_RING"/>
</dbReference>
<evidence type="ECO:0000313" key="13">
    <source>
        <dbReference type="EMBL" id="KAJ8871134.1"/>
    </source>
</evidence>
<dbReference type="Pfam" id="PF21361">
    <property type="entry name" value="Sina_ZnF"/>
    <property type="match status" value="1"/>
</dbReference>
<dbReference type="InterPro" id="IPR049548">
    <property type="entry name" value="Sina-like_RING"/>
</dbReference>
<dbReference type="Proteomes" id="UP001159363">
    <property type="component" value="Chromosome 11"/>
</dbReference>
<dbReference type="EC" id="2.3.2.27" evidence="10"/>
<evidence type="ECO:0000256" key="9">
    <source>
        <dbReference type="PROSITE-ProRule" id="PRU00455"/>
    </source>
</evidence>
<feature type="domain" description="SIAH-type" evidence="12">
    <location>
        <begin position="83"/>
        <end position="143"/>
    </location>
</feature>
<dbReference type="SUPFAM" id="SSF57850">
    <property type="entry name" value="RING/U-box"/>
    <property type="match status" value="1"/>
</dbReference>
<dbReference type="Gene3D" id="3.30.40.10">
    <property type="entry name" value="Zinc/RING finger domain, C3HC4 (zinc finger)"/>
    <property type="match status" value="2"/>
</dbReference>
<dbReference type="InterPro" id="IPR013083">
    <property type="entry name" value="Znf_RING/FYVE/PHD"/>
</dbReference>
<dbReference type="Gene3D" id="2.60.210.10">
    <property type="entry name" value="Apoptosis, Tumor Necrosis Factor Receptor Associated Protein 2, Chain A"/>
    <property type="match status" value="1"/>
</dbReference>
<gene>
    <name evidence="13" type="ORF">PR048_027438</name>
</gene>